<name>A0A379Y1X0_SALET</name>
<dbReference type="Proteomes" id="UP000255534">
    <property type="component" value="Unassembled WGS sequence"/>
</dbReference>
<dbReference type="AlphaFoldDB" id="A0A379Y1X0"/>
<proteinExistence type="predicted"/>
<evidence type="ECO:0000313" key="1">
    <source>
        <dbReference type="EMBL" id="SUI39720.1"/>
    </source>
</evidence>
<protein>
    <submittedName>
        <fullName evidence="1">Uncharacterized protein</fullName>
    </submittedName>
</protein>
<reference evidence="1 2" key="1">
    <citation type="submission" date="2018-06" db="EMBL/GenBank/DDBJ databases">
        <authorList>
            <consortium name="Pathogen Informatics"/>
            <person name="Doyle S."/>
        </authorList>
    </citation>
    <scope>NUCLEOTIDE SEQUENCE [LARGE SCALE GENOMIC DNA]</scope>
    <source>
        <strain evidence="1 2">NCTC5798</strain>
    </source>
</reference>
<accession>A0A379Y1X0</accession>
<sequence length="82" mass="9427">MGDVATLPPKINDGVLRRWNAQRGQRNGRGGRYKRLPSQRNLSNWVVRRLIEEIIMEDRQPVVSPCRDAHYAAGIGNVYLNR</sequence>
<organism evidence="1 2">
    <name type="scientific">Salmonella enterica I</name>
    <dbReference type="NCBI Taxonomy" id="59201"/>
    <lineage>
        <taxon>Bacteria</taxon>
        <taxon>Pseudomonadati</taxon>
        <taxon>Pseudomonadota</taxon>
        <taxon>Gammaproteobacteria</taxon>
        <taxon>Enterobacterales</taxon>
        <taxon>Enterobacteriaceae</taxon>
        <taxon>Salmonella</taxon>
    </lineage>
</organism>
<gene>
    <name evidence="1" type="ORF">NCTC5798_06162</name>
</gene>
<dbReference type="EMBL" id="UGXK01000002">
    <property type="protein sequence ID" value="SUI39720.1"/>
    <property type="molecule type" value="Genomic_DNA"/>
</dbReference>
<evidence type="ECO:0000313" key="2">
    <source>
        <dbReference type="Proteomes" id="UP000255534"/>
    </source>
</evidence>